<keyword evidence="5" id="KW-0472">Membrane</keyword>
<dbReference type="GO" id="GO:0008236">
    <property type="term" value="F:serine-type peptidase activity"/>
    <property type="evidence" value="ECO:0007669"/>
    <property type="project" value="UniProtKB-KW"/>
</dbReference>
<dbReference type="InterPro" id="IPR004635">
    <property type="entry name" value="Pept_S49_SppA"/>
</dbReference>
<feature type="domain" description="Peptidase S49" evidence="6">
    <location>
        <begin position="102"/>
        <end position="248"/>
    </location>
</feature>
<dbReference type="InterPro" id="IPR047272">
    <property type="entry name" value="S49_SppA_C"/>
</dbReference>
<dbReference type="AlphaFoldDB" id="A0A5K7YVP4"/>
<dbReference type="PANTHER" id="PTHR42987">
    <property type="entry name" value="PEPTIDASE S49"/>
    <property type="match status" value="1"/>
</dbReference>
<keyword evidence="8" id="KW-1185">Reference proteome</keyword>
<proteinExistence type="inferred from homology"/>
<feature type="transmembrane region" description="Helical" evidence="5">
    <location>
        <begin position="7"/>
        <end position="33"/>
    </location>
</feature>
<dbReference type="Gene3D" id="6.20.330.10">
    <property type="match status" value="1"/>
</dbReference>
<evidence type="ECO:0000256" key="4">
    <source>
        <dbReference type="ARBA" id="ARBA00022825"/>
    </source>
</evidence>
<evidence type="ECO:0000256" key="2">
    <source>
        <dbReference type="ARBA" id="ARBA00022670"/>
    </source>
</evidence>
<keyword evidence="2" id="KW-0645">Protease</keyword>
<dbReference type="InterPro" id="IPR029045">
    <property type="entry name" value="ClpP/crotonase-like_dom_sf"/>
</dbReference>
<dbReference type="NCBIfam" id="TIGR00706">
    <property type="entry name" value="SppA_dom"/>
    <property type="match status" value="1"/>
</dbReference>
<comment type="similarity">
    <text evidence="1">Belongs to the peptidase S49 family.</text>
</comment>
<gene>
    <name evidence="7" type="primary">sppA_1</name>
    <name evidence="7" type="ORF">DSCW_12390</name>
</gene>
<evidence type="ECO:0000256" key="1">
    <source>
        <dbReference type="ARBA" id="ARBA00008683"/>
    </source>
</evidence>
<keyword evidence="5" id="KW-0812">Transmembrane</keyword>
<evidence type="ECO:0000313" key="8">
    <source>
        <dbReference type="Proteomes" id="UP000427769"/>
    </source>
</evidence>
<evidence type="ECO:0000256" key="3">
    <source>
        <dbReference type="ARBA" id="ARBA00022801"/>
    </source>
</evidence>
<dbReference type="Gene3D" id="3.90.226.10">
    <property type="entry name" value="2-enoyl-CoA Hydratase, Chain A, domain 1"/>
    <property type="match status" value="1"/>
</dbReference>
<dbReference type="RefSeq" id="WP_155302896.1">
    <property type="nucleotide sequence ID" value="NZ_AP021875.1"/>
</dbReference>
<organism evidence="7 8">
    <name type="scientific">Desulfosarcina widdelii</name>
    <dbReference type="NCBI Taxonomy" id="947919"/>
    <lineage>
        <taxon>Bacteria</taxon>
        <taxon>Pseudomonadati</taxon>
        <taxon>Thermodesulfobacteriota</taxon>
        <taxon>Desulfobacteria</taxon>
        <taxon>Desulfobacterales</taxon>
        <taxon>Desulfosarcinaceae</taxon>
        <taxon>Desulfosarcina</taxon>
    </lineage>
</organism>
<dbReference type="KEGG" id="dwd:DSCW_12390"/>
<keyword evidence="5" id="KW-1133">Transmembrane helix</keyword>
<keyword evidence="4" id="KW-0720">Serine protease</keyword>
<dbReference type="SUPFAM" id="SSF52096">
    <property type="entry name" value="ClpP/crotonase"/>
    <property type="match status" value="1"/>
</dbReference>
<evidence type="ECO:0000256" key="5">
    <source>
        <dbReference type="SAM" id="Phobius"/>
    </source>
</evidence>
<dbReference type="OrthoDB" id="9764363at2"/>
<dbReference type="Pfam" id="PF01343">
    <property type="entry name" value="Peptidase_S49"/>
    <property type="match status" value="1"/>
</dbReference>
<dbReference type="InterPro" id="IPR002142">
    <property type="entry name" value="Peptidase_S49"/>
</dbReference>
<protein>
    <submittedName>
        <fullName evidence="7">Multidrug transporter</fullName>
    </submittedName>
</protein>
<keyword evidence="3" id="KW-0378">Hydrolase</keyword>
<evidence type="ECO:0000313" key="7">
    <source>
        <dbReference type="EMBL" id="BBO73822.1"/>
    </source>
</evidence>
<reference evidence="7 8" key="1">
    <citation type="submission" date="2019-11" db="EMBL/GenBank/DDBJ databases">
        <title>Comparative genomics of hydrocarbon-degrading Desulfosarcina strains.</title>
        <authorList>
            <person name="Watanabe M."/>
            <person name="Kojima H."/>
            <person name="Fukui M."/>
        </authorList>
    </citation>
    <scope>NUCLEOTIDE SEQUENCE [LARGE SCALE GENOMIC DNA]</scope>
    <source>
        <strain evidence="7 8">PP31</strain>
    </source>
</reference>
<evidence type="ECO:0000259" key="6">
    <source>
        <dbReference type="Pfam" id="PF01343"/>
    </source>
</evidence>
<name>A0A5K7YVP4_9BACT</name>
<accession>A0A5K7YVP4</accession>
<sequence length="298" mass="32208">MFTRRHPYLFFLLVSFSIFSVLILGVVGMAAWIGQGAGDFDGEGVGVVEIEGAIADARNTIEQIREFREDDDIKAIVVRINSPGGAVGPSQEIYREIRKTISTKKVIASMGAVAASGGYYVACAADGIVANPGTITGSIGVIMGYTNFRQLLDKIGMVPVVIKSGPYKDTGSPTREMRDDEREILQAITDGIHQQFVTAIAEGRNMERGQVEAAADGRIFTGEDAKAKGLVDRLGNFQDALAWAGELGGLEGPVVPVYARDKELSMLRYLLSSSVTEWFSKMIHPGIFAEYRYSPNGS</sequence>
<dbReference type="GO" id="GO:0006508">
    <property type="term" value="P:proteolysis"/>
    <property type="evidence" value="ECO:0007669"/>
    <property type="project" value="UniProtKB-KW"/>
</dbReference>
<dbReference type="CDD" id="cd07023">
    <property type="entry name" value="S49_Sppa_N_C"/>
    <property type="match status" value="1"/>
</dbReference>
<dbReference type="EMBL" id="AP021875">
    <property type="protein sequence ID" value="BBO73822.1"/>
    <property type="molecule type" value="Genomic_DNA"/>
</dbReference>
<dbReference type="PANTHER" id="PTHR42987:SF7">
    <property type="entry name" value="SIGNAL PEPTIDE PEPTIDASE SPPA-RELATED"/>
    <property type="match status" value="1"/>
</dbReference>
<dbReference type="Proteomes" id="UP000427769">
    <property type="component" value="Chromosome"/>
</dbReference>